<dbReference type="InterPro" id="IPR053135">
    <property type="entry name" value="AKR2_Oxidoreductase"/>
</dbReference>
<reference evidence="2 3" key="1">
    <citation type="submission" date="2014-03" db="EMBL/GenBank/DDBJ databases">
        <title>The draft genome sequence of Thalassospira mesophila JCM 18969.</title>
        <authorList>
            <person name="Lai Q."/>
            <person name="Shao Z."/>
        </authorList>
    </citation>
    <scope>NUCLEOTIDE SEQUENCE [LARGE SCALE GENOMIC DNA]</scope>
    <source>
        <strain evidence="2 3">JCM 18969</strain>
    </source>
</reference>
<dbReference type="PANTHER" id="PTHR43312">
    <property type="entry name" value="D-THREO-ALDOSE 1-DEHYDROGENASE"/>
    <property type="match status" value="1"/>
</dbReference>
<dbReference type="Gene3D" id="3.20.20.100">
    <property type="entry name" value="NADP-dependent oxidoreductase domain"/>
    <property type="match status" value="1"/>
</dbReference>
<dbReference type="PANTHER" id="PTHR43312:SF1">
    <property type="entry name" value="NADP-DEPENDENT OXIDOREDUCTASE DOMAIN-CONTAINING PROTEIN"/>
    <property type="match status" value="1"/>
</dbReference>
<feature type="domain" description="NADP-dependent oxidoreductase" evidence="1">
    <location>
        <begin position="60"/>
        <end position="299"/>
    </location>
</feature>
<dbReference type="InterPro" id="IPR006311">
    <property type="entry name" value="TAT_signal"/>
</dbReference>
<protein>
    <submittedName>
        <fullName evidence="2">Aldo/keto reductase</fullName>
    </submittedName>
</protein>
<evidence type="ECO:0000259" key="1">
    <source>
        <dbReference type="Pfam" id="PF00248"/>
    </source>
</evidence>
<dbReference type="SUPFAM" id="SSF51430">
    <property type="entry name" value="NAD(P)-linked oxidoreductase"/>
    <property type="match status" value="1"/>
</dbReference>
<dbReference type="EMBL" id="JFKA01000002">
    <property type="protein sequence ID" value="OSQ39645.1"/>
    <property type="molecule type" value="Genomic_DNA"/>
</dbReference>
<keyword evidence="3" id="KW-1185">Reference proteome</keyword>
<dbReference type="Proteomes" id="UP000193391">
    <property type="component" value="Unassembled WGS sequence"/>
</dbReference>
<evidence type="ECO:0000313" key="2">
    <source>
        <dbReference type="EMBL" id="OSQ39645.1"/>
    </source>
</evidence>
<evidence type="ECO:0000313" key="3">
    <source>
        <dbReference type="Proteomes" id="UP000193391"/>
    </source>
</evidence>
<gene>
    <name evidence="2" type="ORF">TMES_06555</name>
</gene>
<dbReference type="CDD" id="cd19095">
    <property type="entry name" value="AKR_PA4992-like"/>
    <property type="match status" value="1"/>
</dbReference>
<name>A0A1Y2L2T0_9PROT</name>
<dbReference type="Pfam" id="PF00248">
    <property type="entry name" value="Aldo_ket_red"/>
    <property type="match status" value="1"/>
</dbReference>
<dbReference type="PROSITE" id="PS51318">
    <property type="entry name" value="TAT"/>
    <property type="match status" value="1"/>
</dbReference>
<dbReference type="InterPro" id="IPR036812">
    <property type="entry name" value="NAD(P)_OxRdtase_dom_sf"/>
</dbReference>
<dbReference type="InterPro" id="IPR023210">
    <property type="entry name" value="NADP_OxRdtase_dom"/>
</dbReference>
<sequence length="334" mass="35605">MTFADISRRTFLTGAARLGAVAFAGAGVPFMGMARAQQVVSGSGGLHRKIPASGETIPAIGLGSWITFNVGNDPVLLKNCADVMGAFFAGGGKMIDSSPMYGSSQATIGHGLAALGIARDQVFATDKVWTGDENGGAEQIAQSAKNWGISRFDLLQVHNMLDWEDQLPMLQAKKAAGELGYIGVTTSHQRRHELLSVIMQREPLDFIQVTYNPLDRAVENRILPMAQERGIAVIINRPFRGGHLTKALRGKALPGFAGDYGAQSWAQLILKYIISHPAVTCAIPATTKVDHVRENLAAAMPDKGGNAGKTDILPDILPDEKMRHAIANAIGDAL</sequence>
<accession>A0A1Y2L2T0</accession>
<organism evidence="2 3">
    <name type="scientific">Thalassospira mesophila</name>
    <dbReference type="NCBI Taxonomy" id="1293891"/>
    <lineage>
        <taxon>Bacteria</taxon>
        <taxon>Pseudomonadati</taxon>
        <taxon>Pseudomonadota</taxon>
        <taxon>Alphaproteobacteria</taxon>
        <taxon>Rhodospirillales</taxon>
        <taxon>Thalassospiraceae</taxon>
        <taxon>Thalassospira</taxon>
    </lineage>
</organism>
<comment type="caution">
    <text evidence="2">The sequence shown here is derived from an EMBL/GenBank/DDBJ whole genome shotgun (WGS) entry which is preliminary data.</text>
</comment>
<dbReference type="RefSeq" id="WP_211275876.1">
    <property type="nucleotide sequence ID" value="NZ_JFKA01000002.1"/>
</dbReference>
<dbReference type="STRING" id="1293891.TMES_06555"/>
<proteinExistence type="predicted"/>
<dbReference type="AlphaFoldDB" id="A0A1Y2L2T0"/>